<dbReference type="AlphaFoldDB" id="M0PF69"/>
<name>M0PF69_9EURY</name>
<dbReference type="PATRIC" id="fig|1230454.4.peg.837"/>
<evidence type="ECO:0000256" key="1">
    <source>
        <dbReference type="SAM" id="Phobius"/>
    </source>
</evidence>
<proteinExistence type="predicted"/>
<organism evidence="2 3">
    <name type="scientific">Halorubrum aidingense JCM 13560</name>
    <dbReference type="NCBI Taxonomy" id="1230454"/>
    <lineage>
        <taxon>Archaea</taxon>
        <taxon>Methanobacteriati</taxon>
        <taxon>Methanobacteriota</taxon>
        <taxon>Stenosarchaea group</taxon>
        <taxon>Halobacteria</taxon>
        <taxon>Halobacteriales</taxon>
        <taxon>Haloferacaceae</taxon>
        <taxon>Halorubrum</taxon>
    </lineage>
</organism>
<keyword evidence="1" id="KW-0472">Membrane</keyword>
<feature type="transmembrane region" description="Helical" evidence="1">
    <location>
        <begin position="111"/>
        <end position="138"/>
    </location>
</feature>
<reference evidence="2 3" key="1">
    <citation type="journal article" date="2014" name="PLoS Genet.">
        <title>Phylogenetically driven sequencing of extremely halophilic archaea reveals strategies for static and dynamic osmo-response.</title>
        <authorList>
            <person name="Becker E.A."/>
            <person name="Seitzer P.M."/>
            <person name="Tritt A."/>
            <person name="Larsen D."/>
            <person name="Krusor M."/>
            <person name="Yao A.I."/>
            <person name="Wu D."/>
            <person name="Madern D."/>
            <person name="Eisen J.A."/>
            <person name="Darling A.E."/>
            <person name="Facciotti M.T."/>
        </authorList>
    </citation>
    <scope>NUCLEOTIDE SEQUENCE [LARGE SCALE GENOMIC DNA]</scope>
    <source>
        <strain evidence="2 3">JCM 13560</strain>
    </source>
</reference>
<dbReference type="RefSeq" id="WP_007998871.1">
    <property type="nucleotide sequence ID" value="NZ_AOJI01000017.1"/>
</dbReference>
<dbReference type="EMBL" id="AOJI01000017">
    <property type="protein sequence ID" value="EMA68772.1"/>
    <property type="molecule type" value="Genomic_DNA"/>
</dbReference>
<feature type="transmembrane region" description="Helical" evidence="1">
    <location>
        <begin position="24"/>
        <end position="46"/>
    </location>
</feature>
<accession>M0PF69</accession>
<sequence>MNGETSSPRLARIAIGETGFERAAVWSAVGFACSYAAFDAAGLAGLSRASPELAAPVAGALAVLTAIGVVAFAATGAGVLPAIFLAYGPFAAILLRTTGPEPYAIPFGDPVPFAVALVEPLGVALAGAAAVGLAGYAIGRAVSDRGADDD</sequence>
<evidence type="ECO:0000313" key="2">
    <source>
        <dbReference type="EMBL" id="EMA68772.1"/>
    </source>
</evidence>
<gene>
    <name evidence="2" type="ORF">C461_04057</name>
</gene>
<keyword evidence="1" id="KW-0812">Transmembrane</keyword>
<dbReference type="STRING" id="1230454.C461_04057"/>
<feature type="transmembrane region" description="Helical" evidence="1">
    <location>
        <begin position="53"/>
        <end position="73"/>
    </location>
</feature>
<dbReference type="OrthoDB" id="331622at2157"/>
<dbReference type="Proteomes" id="UP000011575">
    <property type="component" value="Unassembled WGS sequence"/>
</dbReference>
<evidence type="ECO:0000313" key="3">
    <source>
        <dbReference type="Proteomes" id="UP000011575"/>
    </source>
</evidence>
<keyword evidence="3" id="KW-1185">Reference proteome</keyword>
<keyword evidence="1" id="KW-1133">Transmembrane helix</keyword>
<protein>
    <submittedName>
        <fullName evidence="2">Uncharacterized protein</fullName>
    </submittedName>
</protein>
<comment type="caution">
    <text evidence="2">The sequence shown here is derived from an EMBL/GenBank/DDBJ whole genome shotgun (WGS) entry which is preliminary data.</text>
</comment>